<dbReference type="EMBL" id="FPAT01000007">
    <property type="protein sequence ID" value="SFT74719.1"/>
    <property type="molecule type" value="Genomic_DNA"/>
</dbReference>
<name>A0A1I7AID8_9ACTN</name>
<dbReference type="SUPFAM" id="SSF56112">
    <property type="entry name" value="Protein kinase-like (PK-like)"/>
    <property type="match status" value="1"/>
</dbReference>
<dbReference type="NCBIfam" id="TIGR02569">
    <property type="entry name" value="TIGR02569_actnb"/>
    <property type="match status" value="1"/>
</dbReference>
<keyword evidence="3" id="KW-1185">Reference proteome</keyword>
<evidence type="ECO:0000313" key="3">
    <source>
        <dbReference type="Proteomes" id="UP000199165"/>
    </source>
</evidence>
<protein>
    <submittedName>
        <fullName evidence="2">TIGR02569 family protein</fullName>
    </submittedName>
</protein>
<dbReference type="InterPro" id="IPR013402">
    <property type="entry name" value="CHP02569"/>
</dbReference>
<feature type="compositionally biased region" description="Pro residues" evidence="1">
    <location>
        <begin position="1"/>
        <end position="10"/>
    </location>
</feature>
<dbReference type="Proteomes" id="UP000199165">
    <property type="component" value="Unassembled WGS sequence"/>
</dbReference>
<dbReference type="AlphaFoldDB" id="A0A1I7AID8"/>
<sequence length="335" mass="36297">MRPRAVPPPGDFARNRHRADPAPEVGTGPGFHIGTAAPRRVGLIVSNRAVDRSVCDRANSSTGSVWRVSATAEPPPTHVRAAFGAPGEDVELLEGGLAWRCGADGDVLIKPATDTAEAAWVAQALDTLDPEETRVARPLRSTDGRWVVSGWSACRDMAGRPEPRHDEVIAMSLRLHSASSVLDRPRMVDSRQDIYAIADRMAWGETYVSLSPEKGGRLFDVLAASRRSVSLRPQVVHGDLFGNVLFSGNAPPGLIDFVPYWRPPEWAAAVVVIDAMAWGGSDPAIVERWSHLSEWPQMLLRALLFRLALHALHPRATTTSLGGLETASQTVLEVL</sequence>
<evidence type="ECO:0000313" key="2">
    <source>
        <dbReference type="EMBL" id="SFT74719.1"/>
    </source>
</evidence>
<dbReference type="STRING" id="995060.SAMN04487904_10785"/>
<evidence type="ECO:0000256" key="1">
    <source>
        <dbReference type="SAM" id="MobiDB-lite"/>
    </source>
</evidence>
<reference evidence="3" key="1">
    <citation type="submission" date="2016-10" db="EMBL/GenBank/DDBJ databases">
        <authorList>
            <person name="Varghese N."/>
            <person name="Submissions S."/>
        </authorList>
    </citation>
    <scope>NUCLEOTIDE SEQUENCE [LARGE SCALE GENOMIC DNA]</scope>
    <source>
        <strain evidence="3">DSM 45501</strain>
    </source>
</reference>
<feature type="region of interest" description="Disordered" evidence="1">
    <location>
        <begin position="1"/>
        <end position="33"/>
    </location>
</feature>
<accession>A0A1I7AID8</accession>
<organism evidence="2 3">
    <name type="scientific">Actinopolyspora righensis</name>
    <dbReference type="NCBI Taxonomy" id="995060"/>
    <lineage>
        <taxon>Bacteria</taxon>
        <taxon>Bacillati</taxon>
        <taxon>Actinomycetota</taxon>
        <taxon>Actinomycetes</taxon>
        <taxon>Actinopolysporales</taxon>
        <taxon>Actinopolysporaceae</taxon>
        <taxon>Actinopolyspora</taxon>
        <taxon>Actinopolyspora alba group</taxon>
    </lineage>
</organism>
<proteinExistence type="predicted"/>
<gene>
    <name evidence="2" type="ORF">SAMN04487904_10785</name>
</gene>
<dbReference type="InterPro" id="IPR011009">
    <property type="entry name" value="Kinase-like_dom_sf"/>
</dbReference>